<feature type="modified residue" description="4-aspartylphosphate" evidence="3">
    <location>
        <position position="650"/>
    </location>
</feature>
<dbReference type="SUPFAM" id="SSF55785">
    <property type="entry name" value="PYP-like sensor domain (PAS domain)"/>
    <property type="match status" value="2"/>
</dbReference>
<evidence type="ECO:0008006" key="10">
    <source>
        <dbReference type="Google" id="ProtNLM"/>
    </source>
</evidence>
<protein>
    <recommendedName>
        <fullName evidence="10">Histidine kinase</fullName>
    </recommendedName>
</protein>
<dbReference type="PRINTS" id="PR00344">
    <property type="entry name" value="BCTRLSENSOR"/>
</dbReference>
<reference evidence="8 9" key="1">
    <citation type="submission" date="2015-02" db="EMBL/GenBank/DDBJ databases">
        <authorList>
            <person name="Chooi Y.-H."/>
        </authorList>
    </citation>
    <scope>NUCLEOTIDE SEQUENCE [LARGE SCALE GENOMIC DNA]</scope>
    <source>
        <strain evidence="8">E3</strain>
    </source>
</reference>
<dbReference type="SMART" id="SM00387">
    <property type="entry name" value="HATPase_c"/>
    <property type="match status" value="1"/>
</dbReference>
<dbReference type="CDD" id="cd00082">
    <property type="entry name" value="HisKA"/>
    <property type="match status" value="1"/>
</dbReference>
<dbReference type="Pfam" id="PF13426">
    <property type="entry name" value="PAS_9"/>
    <property type="match status" value="1"/>
</dbReference>
<dbReference type="InterPro" id="IPR036097">
    <property type="entry name" value="HisK_dim/P_sf"/>
</dbReference>
<dbReference type="PROSITE" id="PS50112">
    <property type="entry name" value="PAS"/>
    <property type="match status" value="2"/>
</dbReference>
<dbReference type="InterPro" id="IPR004358">
    <property type="entry name" value="Sig_transdc_His_kin-like_C"/>
</dbReference>
<dbReference type="FunFam" id="3.30.565.10:FF:000010">
    <property type="entry name" value="Sensor histidine kinase RcsC"/>
    <property type="match status" value="1"/>
</dbReference>
<keyword evidence="1 3" id="KW-0597">Phosphoprotein</keyword>
<dbReference type="STRING" id="37360.A0A0G4IQJ5"/>
<dbReference type="AlphaFoldDB" id="A0A0G4IQJ5"/>
<evidence type="ECO:0000259" key="5">
    <source>
        <dbReference type="PROSITE" id="PS50109"/>
    </source>
</evidence>
<keyword evidence="2" id="KW-0902">Two-component regulatory system</keyword>
<evidence type="ECO:0000259" key="6">
    <source>
        <dbReference type="PROSITE" id="PS50110"/>
    </source>
</evidence>
<dbReference type="PANTHER" id="PTHR45339">
    <property type="entry name" value="HYBRID SIGNAL TRANSDUCTION HISTIDINE KINASE J"/>
    <property type="match status" value="1"/>
</dbReference>
<dbReference type="Gene3D" id="3.40.50.2300">
    <property type="match status" value="1"/>
</dbReference>
<dbReference type="Gene3D" id="1.10.287.130">
    <property type="match status" value="1"/>
</dbReference>
<feature type="domain" description="PAS" evidence="7">
    <location>
        <begin position="167"/>
        <end position="220"/>
    </location>
</feature>
<dbReference type="SUPFAM" id="SSF55874">
    <property type="entry name" value="ATPase domain of HSP90 chaperone/DNA topoisomerase II/histidine kinase"/>
    <property type="match status" value="1"/>
</dbReference>
<dbReference type="SUPFAM" id="SSF47384">
    <property type="entry name" value="Homodimeric domain of signal transducing histidine kinase"/>
    <property type="match status" value="1"/>
</dbReference>
<feature type="domain" description="Histidine kinase" evidence="5">
    <location>
        <begin position="314"/>
        <end position="554"/>
    </location>
</feature>
<dbReference type="SMART" id="SM00086">
    <property type="entry name" value="PAC"/>
    <property type="match status" value="2"/>
</dbReference>
<organism evidence="8 9">
    <name type="scientific">Plasmodiophora brassicae</name>
    <name type="common">Clubroot disease agent</name>
    <dbReference type="NCBI Taxonomy" id="37360"/>
    <lineage>
        <taxon>Eukaryota</taxon>
        <taxon>Sar</taxon>
        <taxon>Rhizaria</taxon>
        <taxon>Endomyxa</taxon>
        <taxon>Phytomyxea</taxon>
        <taxon>Plasmodiophorida</taxon>
        <taxon>Plasmodiophoridae</taxon>
        <taxon>Plasmodiophora</taxon>
    </lineage>
</organism>
<dbReference type="InterPro" id="IPR000014">
    <property type="entry name" value="PAS"/>
</dbReference>
<evidence type="ECO:0000256" key="4">
    <source>
        <dbReference type="SAM" id="MobiDB-lite"/>
    </source>
</evidence>
<dbReference type="EMBL" id="CDSF01000079">
    <property type="protein sequence ID" value="CEO97406.1"/>
    <property type="molecule type" value="Genomic_DNA"/>
</dbReference>
<dbReference type="InterPro" id="IPR001789">
    <property type="entry name" value="Sig_transdc_resp-reg_receiver"/>
</dbReference>
<dbReference type="SMART" id="SM00388">
    <property type="entry name" value="HisKA"/>
    <property type="match status" value="1"/>
</dbReference>
<dbReference type="InterPro" id="IPR003594">
    <property type="entry name" value="HATPase_dom"/>
</dbReference>
<dbReference type="GO" id="GO:0000155">
    <property type="term" value="F:phosphorelay sensor kinase activity"/>
    <property type="evidence" value="ECO:0007669"/>
    <property type="project" value="InterPro"/>
</dbReference>
<feature type="domain" description="PAS" evidence="7">
    <location>
        <begin position="52"/>
        <end position="92"/>
    </location>
</feature>
<gene>
    <name evidence="8" type="ORF">PBRA_000751</name>
</gene>
<dbReference type="InterPro" id="IPR013767">
    <property type="entry name" value="PAS_fold"/>
</dbReference>
<evidence type="ECO:0000256" key="3">
    <source>
        <dbReference type="PROSITE-ProRule" id="PRU00169"/>
    </source>
</evidence>
<dbReference type="CDD" id="cd16922">
    <property type="entry name" value="HATPase_EvgS-ArcB-TorS-like"/>
    <property type="match status" value="1"/>
</dbReference>
<dbReference type="SMART" id="SM00448">
    <property type="entry name" value="REC"/>
    <property type="match status" value="1"/>
</dbReference>
<evidence type="ECO:0000313" key="9">
    <source>
        <dbReference type="Proteomes" id="UP000039324"/>
    </source>
</evidence>
<dbReference type="NCBIfam" id="TIGR00229">
    <property type="entry name" value="sensory_box"/>
    <property type="match status" value="2"/>
</dbReference>
<dbReference type="InterPro" id="IPR005467">
    <property type="entry name" value="His_kinase_dom"/>
</dbReference>
<dbReference type="InterPro" id="IPR003661">
    <property type="entry name" value="HisK_dim/P_dom"/>
</dbReference>
<keyword evidence="9" id="KW-1185">Reference proteome</keyword>
<dbReference type="PROSITE" id="PS50109">
    <property type="entry name" value="HIS_KIN"/>
    <property type="match status" value="1"/>
</dbReference>
<dbReference type="InterPro" id="IPR011006">
    <property type="entry name" value="CheY-like_superfamily"/>
</dbReference>
<evidence type="ECO:0000256" key="1">
    <source>
        <dbReference type="ARBA" id="ARBA00022553"/>
    </source>
</evidence>
<dbReference type="PROSITE" id="PS50110">
    <property type="entry name" value="RESPONSE_REGULATORY"/>
    <property type="match status" value="1"/>
</dbReference>
<dbReference type="Gene3D" id="3.30.450.20">
    <property type="entry name" value="PAS domain"/>
    <property type="match status" value="2"/>
</dbReference>
<sequence length="721" mass="79348">MAYCAKFSKISSYLTPAQRAQFHASGDPVERDGLIETGKLKRYSSACLAIGQIFEASSNAMVIVDKFGDIVLVNDKAEDMFQYQRAELIGKNVGTLIPNRYADSHCKRVVEFMTNPCCRPMGVGRDLYGVRKDGYEIPLEISLSPMKIADNAFTAAIIADITERKRAERMFRIAVEASPTAMIMVDGKMRIVLVNSKTEALFRFTRTEMIGEHLNMVIPERYRKHHAQHMAMFMRDPATRPMGKGERTLYGLKKDGTEFAIAIGLNVINGSSEGEMLILASITDITDKLEMASLIKSSQIALESSRLKSVFLANMSHEIRTPMNGIISTMNLLATTNLCHEQRLYLKMMMDSSRMLMGILNNVLDFSKIEAGKAEIEFVEFDLCDLVYKHRSLFDCRATDCDISFNVVCPKAPVVVVSDEVKVRQALLNICDNAFKFTGDGGDITIKLEVIDPVDGVRAVLPPSAAQPELSSSSSTVTVRLTVSDTGIGMPKNAMDELFTNFYQADQSTTRRYGGTGLGLAICRKLVDMLGGTISATSEEGRGSTFVVTLAFLRASEGVGGSSVQREASAGLECGNAGGGEQVRQAERNAPNGTPAPPLRMLVVEDNDINRMILQRILQKLGHHVEIATDGAQAVEKLKGADPFDMVFMDCQMPIMDGYEATKVIRTQIPHRQALPIIALTASAIKGDRERCIQVGMNEYLTKPICIDKLKQMISEFVLTV</sequence>
<dbReference type="SUPFAM" id="SSF52172">
    <property type="entry name" value="CheY-like"/>
    <property type="match status" value="1"/>
</dbReference>
<feature type="domain" description="Response regulatory" evidence="6">
    <location>
        <begin position="600"/>
        <end position="718"/>
    </location>
</feature>
<dbReference type="PANTHER" id="PTHR45339:SF1">
    <property type="entry name" value="HYBRID SIGNAL TRANSDUCTION HISTIDINE KINASE J"/>
    <property type="match status" value="1"/>
</dbReference>
<feature type="region of interest" description="Disordered" evidence="4">
    <location>
        <begin position="572"/>
        <end position="597"/>
    </location>
</feature>
<evidence type="ECO:0000259" key="7">
    <source>
        <dbReference type="PROSITE" id="PS50112"/>
    </source>
</evidence>
<dbReference type="Pfam" id="PF00512">
    <property type="entry name" value="HisKA"/>
    <property type="match status" value="1"/>
</dbReference>
<dbReference type="Proteomes" id="UP000039324">
    <property type="component" value="Unassembled WGS sequence"/>
</dbReference>
<dbReference type="SMART" id="SM00091">
    <property type="entry name" value="PAS"/>
    <property type="match status" value="2"/>
</dbReference>
<dbReference type="Pfam" id="PF00072">
    <property type="entry name" value="Response_reg"/>
    <property type="match status" value="1"/>
</dbReference>
<name>A0A0G4IQJ5_PLABS</name>
<dbReference type="InterPro" id="IPR036890">
    <property type="entry name" value="HATPase_C_sf"/>
</dbReference>
<dbReference type="InterPro" id="IPR001610">
    <property type="entry name" value="PAC"/>
</dbReference>
<accession>A0A0G4IQJ5</accession>
<evidence type="ECO:0000313" key="8">
    <source>
        <dbReference type="EMBL" id="CEO97406.1"/>
    </source>
</evidence>
<dbReference type="InterPro" id="IPR035965">
    <property type="entry name" value="PAS-like_dom_sf"/>
</dbReference>
<proteinExistence type="predicted"/>
<dbReference type="Pfam" id="PF02518">
    <property type="entry name" value="HATPase_c"/>
    <property type="match status" value="1"/>
</dbReference>
<dbReference type="CDD" id="cd00130">
    <property type="entry name" value="PAS"/>
    <property type="match status" value="2"/>
</dbReference>
<dbReference type="CDD" id="cd17546">
    <property type="entry name" value="REC_hyHK_CKI1_RcsC-like"/>
    <property type="match status" value="1"/>
</dbReference>
<dbReference type="OrthoDB" id="60033at2759"/>
<evidence type="ECO:0000256" key="2">
    <source>
        <dbReference type="ARBA" id="ARBA00023012"/>
    </source>
</evidence>
<dbReference type="Gene3D" id="3.30.565.10">
    <property type="entry name" value="Histidine kinase-like ATPase, C-terminal domain"/>
    <property type="match status" value="1"/>
</dbReference>
<dbReference type="Pfam" id="PF00989">
    <property type="entry name" value="PAS"/>
    <property type="match status" value="1"/>
</dbReference>
<dbReference type="GO" id="GO:0006355">
    <property type="term" value="P:regulation of DNA-templated transcription"/>
    <property type="evidence" value="ECO:0007669"/>
    <property type="project" value="InterPro"/>
</dbReference>